<feature type="transmembrane region" description="Helical" evidence="5">
    <location>
        <begin position="326"/>
        <end position="342"/>
    </location>
</feature>
<reference evidence="7 8" key="1">
    <citation type="submission" date="2012-04" db="EMBL/GenBank/DDBJ databases">
        <title>The Genome Sequence of Afipia broomeae ATCC 49717.</title>
        <authorList>
            <consortium name="The Broad Institute Genome Sequencing Platform"/>
            <person name="Earl A."/>
            <person name="Ward D."/>
            <person name="Feldgarden M."/>
            <person name="Gevers D."/>
            <person name="Huys G."/>
            <person name="Walker B."/>
            <person name="Young S.K."/>
            <person name="Zeng Q."/>
            <person name="Gargeya S."/>
            <person name="Fitzgerald M."/>
            <person name="Haas B."/>
            <person name="Abouelleil A."/>
            <person name="Alvarado L."/>
            <person name="Arachchi H.M."/>
            <person name="Berlin A."/>
            <person name="Chapman S.B."/>
            <person name="Goldberg J."/>
            <person name="Griggs A."/>
            <person name="Gujja S."/>
            <person name="Hansen M."/>
            <person name="Howarth C."/>
            <person name="Imamovic A."/>
            <person name="Larimer J."/>
            <person name="McCowen C."/>
            <person name="Montmayeur A."/>
            <person name="Murphy C."/>
            <person name="Neiman D."/>
            <person name="Pearson M."/>
            <person name="Priest M."/>
            <person name="Roberts A."/>
            <person name="Saif S."/>
            <person name="Shea T."/>
            <person name="Sisk P."/>
            <person name="Sykes S."/>
            <person name="Wortman J."/>
            <person name="Nusbaum C."/>
            <person name="Birren B."/>
        </authorList>
    </citation>
    <scope>NUCLEOTIDE SEQUENCE [LARGE SCALE GENOMIC DNA]</scope>
    <source>
        <strain evidence="7 8">ATCC 49717</strain>
    </source>
</reference>
<dbReference type="InterPro" id="IPR000849">
    <property type="entry name" value="Sugar_P_transporter"/>
</dbReference>
<accession>K8PLA7</accession>
<feature type="transmembrane region" description="Helical" evidence="5">
    <location>
        <begin position="251"/>
        <end position="274"/>
    </location>
</feature>
<dbReference type="GO" id="GO:0061513">
    <property type="term" value="F:glucose 6-phosphate:phosphate antiporter activity"/>
    <property type="evidence" value="ECO:0007669"/>
    <property type="project" value="TreeGrafter"/>
</dbReference>
<dbReference type="PATRIC" id="fig|883078.3.peg.682"/>
<dbReference type="Gene3D" id="1.20.1250.20">
    <property type="entry name" value="MFS general substrate transporter like domains"/>
    <property type="match status" value="2"/>
</dbReference>
<comment type="caution">
    <text evidence="7">The sequence shown here is derived from an EMBL/GenBank/DDBJ whole genome shotgun (WGS) entry which is preliminary data.</text>
</comment>
<protein>
    <recommendedName>
        <fullName evidence="6">Major facilitator superfamily (MFS) profile domain-containing protein</fullName>
    </recommendedName>
</protein>
<dbReference type="PIRSF" id="PIRSF002808">
    <property type="entry name" value="Hexose_phosphate_transp"/>
    <property type="match status" value="1"/>
</dbReference>
<dbReference type="AlphaFoldDB" id="K8PLA7"/>
<evidence type="ECO:0000256" key="1">
    <source>
        <dbReference type="ARBA" id="ARBA00004127"/>
    </source>
</evidence>
<name>K8PLA7_9BRAD</name>
<keyword evidence="4 5" id="KW-0472">Membrane</keyword>
<evidence type="ECO:0000313" key="8">
    <source>
        <dbReference type="Proteomes" id="UP000001096"/>
    </source>
</evidence>
<dbReference type="GO" id="GO:0012505">
    <property type="term" value="C:endomembrane system"/>
    <property type="evidence" value="ECO:0007669"/>
    <property type="project" value="UniProtKB-SubCell"/>
</dbReference>
<dbReference type="PANTHER" id="PTHR43826:SF7">
    <property type="entry name" value="PROTEIN UHPC, PUTATIVE-RELATED"/>
    <property type="match status" value="1"/>
</dbReference>
<feature type="transmembrane region" description="Helical" evidence="5">
    <location>
        <begin position="32"/>
        <end position="53"/>
    </location>
</feature>
<feature type="domain" description="Major facilitator superfamily (MFS) profile" evidence="6">
    <location>
        <begin position="31"/>
        <end position="438"/>
    </location>
</feature>
<evidence type="ECO:0000256" key="2">
    <source>
        <dbReference type="ARBA" id="ARBA00022692"/>
    </source>
</evidence>
<evidence type="ECO:0000256" key="3">
    <source>
        <dbReference type="ARBA" id="ARBA00022989"/>
    </source>
</evidence>
<feature type="transmembrane region" description="Helical" evidence="5">
    <location>
        <begin position="386"/>
        <end position="405"/>
    </location>
</feature>
<dbReference type="EMBL" id="AGWX01000001">
    <property type="protein sequence ID" value="EKS41564.1"/>
    <property type="molecule type" value="Genomic_DNA"/>
</dbReference>
<gene>
    <name evidence="7" type="ORF">HMPREF9695_00656</name>
</gene>
<dbReference type="InterPro" id="IPR011701">
    <property type="entry name" value="MFS"/>
</dbReference>
<keyword evidence="3 5" id="KW-1133">Transmembrane helix</keyword>
<feature type="transmembrane region" description="Helical" evidence="5">
    <location>
        <begin position="158"/>
        <end position="181"/>
    </location>
</feature>
<organism evidence="7 8">
    <name type="scientific">Afipia broomeae ATCC 49717</name>
    <dbReference type="NCBI Taxonomy" id="883078"/>
    <lineage>
        <taxon>Bacteria</taxon>
        <taxon>Pseudomonadati</taxon>
        <taxon>Pseudomonadota</taxon>
        <taxon>Alphaproteobacteria</taxon>
        <taxon>Hyphomicrobiales</taxon>
        <taxon>Nitrobacteraceae</taxon>
        <taxon>Afipia</taxon>
    </lineage>
</organism>
<evidence type="ECO:0000259" key="6">
    <source>
        <dbReference type="PROSITE" id="PS50850"/>
    </source>
</evidence>
<feature type="transmembrane region" description="Helical" evidence="5">
    <location>
        <begin position="417"/>
        <end position="436"/>
    </location>
</feature>
<dbReference type="HOGENOM" id="CLU_634501_0_0_5"/>
<sequence>MSVMQSPASIGSIGATNPELATSFRRAQWRMLLAAMFCYLFFYTGRQTFGFAIPGIQAEFGVSKAALGWASAALLWCYAIGQAINGNLGDKFGGRRVMSVGAILSFVMNWATSFSTGIVSLTAFWGINGYFQAMGWAPGSRLLSNWWGRHERGKVYGMYTFAAGLASVLSFVTSLVVVGYFHLDWRWIFRIPVVLLLVGGIAFYLIAREKPEDMGFASPHDDAVDEAATANVDDSESSLSRYKAVLSNWRLLVAGLAIGFQNAARYGLLVWVPVHFLGANWTKAAADTAVIDPRWISIALPVGMAFGAFTNGWVSDKFFNSRRSSAIVLYMVLAAITALYMYTIPTTAVYQGLAVLFLCGFFVYGPQSSFWALCPDLVGHKRAGTATGIMNFCAYLFAGLGEPIIGHFMDTRGETSVVFLIVSMCAAASATVASFIRR</sequence>
<dbReference type="eggNOG" id="COG2271">
    <property type="taxonomic scope" value="Bacteria"/>
</dbReference>
<dbReference type="InterPro" id="IPR020846">
    <property type="entry name" value="MFS_dom"/>
</dbReference>
<feature type="transmembrane region" description="Helical" evidence="5">
    <location>
        <begin position="65"/>
        <end position="84"/>
    </location>
</feature>
<dbReference type="InterPro" id="IPR036259">
    <property type="entry name" value="MFS_trans_sf"/>
</dbReference>
<dbReference type="Proteomes" id="UP000001096">
    <property type="component" value="Unassembled WGS sequence"/>
</dbReference>
<dbReference type="PROSITE" id="PS50850">
    <property type="entry name" value="MFS"/>
    <property type="match status" value="1"/>
</dbReference>
<evidence type="ECO:0000256" key="5">
    <source>
        <dbReference type="SAM" id="Phobius"/>
    </source>
</evidence>
<dbReference type="Pfam" id="PF07690">
    <property type="entry name" value="MFS_1"/>
    <property type="match status" value="1"/>
</dbReference>
<evidence type="ECO:0000256" key="4">
    <source>
        <dbReference type="ARBA" id="ARBA00023136"/>
    </source>
</evidence>
<feature type="transmembrane region" description="Helical" evidence="5">
    <location>
        <begin position="187"/>
        <end position="207"/>
    </location>
</feature>
<keyword evidence="8" id="KW-1185">Reference proteome</keyword>
<evidence type="ECO:0000313" key="7">
    <source>
        <dbReference type="EMBL" id="EKS41564.1"/>
    </source>
</evidence>
<comment type="subcellular location">
    <subcellularLocation>
        <location evidence="1">Endomembrane system</location>
        <topology evidence="1">Multi-pass membrane protein</topology>
    </subcellularLocation>
</comment>
<dbReference type="GO" id="GO:0035435">
    <property type="term" value="P:phosphate ion transmembrane transport"/>
    <property type="evidence" value="ECO:0007669"/>
    <property type="project" value="TreeGrafter"/>
</dbReference>
<dbReference type="SUPFAM" id="SSF103473">
    <property type="entry name" value="MFS general substrate transporter"/>
    <property type="match status" value="1"/>
</dbReference>
<feature type="transmembrane region" description="Helical" evidence="5">
    <location>
        <begin position="294"/>
        <end position="314"/>
    </location>
</feature>
<dbReference type="PANTHER" id="PTHR43826">
    <property type="entry name" value="GLUCOSE-6-PHOSPHATE EXCHANGER SLC37A4"/>
    <property type="match status" value="1"/>
</dbReference>
<feature type="transmembrane region" description="Helical" evidence="5">
    <location>
        <begin position="348"/>
        <end position="365"/>
    </location>
</feature>
<proteinExistence type="predicted"/>
<dbReference type="GO" id="GO:0005886">
    <property type="term" value="C:plasma membrane"/>
    <property type="evidence" value="ECO:0007669"/>
    <property type="project" value="TreeGrafter"/>
</dbReference>
<keyword evidence="2 5" id="KW-0812">Transmembrane</keyword>
<dbReference type="InterPro" id="IPR051337">
    <property type="entry name" value="OPA_Antiporter"/>
</dbReference>